<dbReference type="InterPro" id="IPR038495">
    <property type="entry name" value="ATPase_E_C"/>
</dbReference>
<dbReference type="Gene3D" id="1.20.5.620">
    <property type="entry name" value="F1F0 ATP synthase subunit B, membrane domain"/>
    <property type="match status" value="1"/>
</dbReference>
<evidence type="ECO:0000256" key="1">
    <source>
        <dbReference type="ARBA" id="ARBA00005901"/>
    </source>
</evidence>
<keyword evidence="2" id="KW-0813">Transport</keyword>
<dbReference type="InterPro" id="IPR002842">
    <property type="entry name" value="ATPase_V1_Esu"/>
</dbReference>
<proteinExistence type="inferred from homology"/>
<keyword evidence="6" id="KW-1185">Reference proteome</keyword>
<comment type="caution">
    <text evidence="5">The sequence shown here is derived from an EMBL/GenBank/DDBJ whole genome shotgun (WGS) entry which is preliminary data.</text>
</comment>
<sequence length="197" mass="22022">MTGLDKMISQILEEANAAASKKEADAKANAEAILAEAKKEADGLKAAMEEKSEKEVTAYKSRAKSSDEQKRRTALLLAKQEIISGMIDTAYEKFCSMEPDIYFETIVKMVEKFALPEEGEILFSPKDLERMPEDVPARITRAAKDRGGNLSISKETREMDGGFVLVYGGIEENCTFKAIFDSRKDDLQDQVHRLLFL</sequence>
<reference evidence="5 6" key="1">
    <citation type="journal article" date="2020" name="New Microbes New Infect">
        <title>Sellimonas caecigallum sp. nov., description and genome sequence of a new member of the Sellimonas genus isolated from the cecum of feral chicken.</title>
        <authorList>
            <person name="Wongkuna S."/>
            <person name="Ghimire S."/>
            <person name="Antony L."/>
            <person name="Chankhamhaengdecha S."/>
            <person name="Janvilisri T."/>
            <person name="Scaria J."/>
        </authorList>
    </citation>
    <scope>NUCLEOTIDE SEQUENCE [LARGE SCALE GENOMIC DNA]</scope>
    <source>
        <strain evidence="5 6">SW451</strain>
    </source>
</reference>
<evidence type="ECO:0008006" key="7">
    <source>
        <dbReference type="Google" id="ProtNLM"/>
    </source>
</evidence>
<feature type="region of interest" description="Disordered" evidence="4">
    <location>
        <begin position="45"/>
        <end position="64"/>
    </location>
</feature>
<dbReference type="Pfam" id="PF01991">
    <property type="entry name" value="vATP-synt_E"/>
    <property type="match status" value="1"/>
</dbReference>
<name>A0ABS7L513_9FIRM</name>
<evidence type="ECO:0000256" key="2">
    <source>
        <dbReference type="ARBA" id="ARBA00022448"/>
    </source>
</evidence>
<evidence type="ECO:0000313" key="5">
    <source>
        <dbReference type="EMBL" id="MBY0758116.1"/>
    </source>
</evidence>
<protein>
    <recommendedName>
        <fullName evidence="7">V-ATPase subunit E</fullName>
    </recommendedName>
</protein>
<evidence type="ECO:0000313" key="6">
    <source>
        <dbReference type="Proteomes" id="UP000779049"/>
    </source>
</evidence>
<gene>
    <name evidence="5" type="ORF">FLB61_03200</name>
</gene>
<accession>A0ABS7L513</accession>
<dbReference type="SUPFAM" id="SSF160527">
    <property type="entry name" value="V-type ATPase subunit E-like"/>
    <property type="match status" value="1"/>
</dbReference>
<evidence type="ECO:0000256" key="3">
    <source>
        <dbReference type="ARBA" id="ARBA00023065"/>
    </source>
</evidence>
<feature type="compositionally biased region" description="Basic and acidic residues" evidence="4">
    <location>
        <begin position="45"/>
        <end position="57"/>
    </location>
</feature>
<organism evidence="5 6">
    <name type="scientific">Sellimonas caecigallum</name>
    <dbReference type="NCBI Taxonomy" id="2592333"/>
    <lineage>
        <taxon>Bacteria</taxon>
        <taxon>Bacillati</taxon>
        <taxon>Bacillota</taxon>
        <taxon>Clostridia</taxon>
        <taxon>Lachnospirales</taxon>
        <taxon>Lachnospiraceae</taxon>
        <taxon>Sellimonas</taxon>
    </lineage>
</organism>
<dbReference type="RefSeq" id="WP_087200016.1">
    <property type="nucleotide sequence ID" value="NZ_CP173660.1"/>
</dbReference>
<keyword evidence="3" id="KW-0406">Ion transport</keyword>
<evidence type="ECO:0000256" key="4">
    <source>
        <dbReference type="SAM" id="MobiDB-lite"/>
    </source>
</evidence>
<comment type="similarity">
    <text evidence="1">Belongs to the V-ATPase E subunit family.</text>
</comment>
<dbReference type="Proteomes" id="UP000779049">
    <property type="component" value="Unassembled WGS sequence"/>
</dbReference>
<dbReference type="EMBL" id="VIRV01000002">
    <property type="protein sequence ID" value="MBY0758116.1"/>
    <property type="molecule type" value="Genomic_DNA"/>
</dbReference>
<dbReference type="Gene3D" id="3.30.2320.30">
    <property type="entry name" value="ATP synthase, E subunit, C-terminal"/>
    <property type="match status" value="1"/>
</dbReference>